<evidence type="ECO:0000313" key="2">
    <source>
        <dbReference type="Proteomes" id="UP001163336"/>
    </source>
</evidence>
<sequence>MNIMKHMEAVFLVAMSLAVSGSYLIDTIPEAQARNYSADAAMVASGDKMAVVTVSAKRLSSEEKQAAGSRG</sequence>
<name>A0ABM8C6H3_9BURK</name>
<gene>
    <name evidence="1" type="ORF">MasN3_23070</name>
</gene>
<dbReference type="EMBL" id="AP026966">
    <property type="protein sequence ID" value="BDT58813.1"/>
    <property type="molecule type" value="Genomic_DNA"/>
</dbReference>
<dbReference type="Proteomes" id="UP001163336">
    <property type="component" value="Chromosome"/>
</dbReference>
<reference evidence="1" key="1">
    <citation type="submission" date="2022-11" db="EMBL/GenBank/DDBJ databases">
        <title>Isolation and characterization of PLA-degrading bacterium Massilia sp. from Antarctic soil.</title>
        <authorList>
            <person name="Sato K."/>
            <person name="Gomez-Fuentes C."/>
            <person name="Ahmad S.A."/>
            <person name="Zulkharnain A."/>
        </authorList>
    </citation>
    <scope>NUCLEOTIDE SEQUENCE</scope>
    <source>
        <strain evidence="1">N-3</strain>
    </source>
</reference>
<dbReference type="RefSeq" id="WP_281914254.1">
    <property type="nucleotide sequence ID" value="NZ_AP026966.1"/>
</dbReference>
<evidence type="ECO:0000313" key="1">
    <source>
        <dbReference type="EMBL" id="BDT58813.1"/>
    </source>
</evidence>
<organism evidence="1 2">
    <name type="scientific">Massilia varians</name>
    <dbReference type="NCBI Taxonomy" id="457921"/>
    <lineage>
        <taxon>Bacteria</taxon>
        <taxon>Pseudomonadati</taxon>
        <taxon>Pseudomonadota</taxon>
        <taxon>Betaproteobacteria</taxon>
        <taxon>Burkholderiales</taxon>
        <taxon>Oxalobacteraceae</taxon>
        <taxon>Telluria group</taxon>
        <taxon>Massilia</taxon>
    </lineage>
</organism>
<keyword evidence="2" id="KW-1185">Reference proteome</keyword>
<accession>A0ABM8C6H3</accession>
<protein>
    <submittedName>
        <fullName evidence="1">Uncharacterized protein</fullName>
    </submittedName>
</protein>
<proteinExistence type="predicted"/>